<evidence type="ECO:0000313" key="3">
    <source>
        <dbReference type="Proteomes" id="UP000735302"/>
    </source>
</evidence>
<dbReference type="Gene3D" id="2.170.300.10">
    <property type="entry name" value="Tie2 ligand-binding domain superfamily"/>
    <property type="match status" value="1"/>
</dbReference>
<dbReference type="PANTHER" id="PTHR24043">
    <property type="entry name" value="SCAVENGER RECEPTOR CLASS F"/>
    <property type="match status" value="1"/>
</dbReference>
<evidence type="ECO:0000256" key="1">
    <source>
        <dbReference type="ARBA" id="ARBA00022536"/>
    </source>
</evidence>
<accession>A0AAV3YDM6</accession>
<keyword evidence="3" id="KW-1185">Reference proteome</keyword>
<dbReference type="EMBL" id="BLXT01000807">
    <property type="protein sequence ID" value="GFN80257.1"/>
    <property type="molecule type" value="Genomic_DNA"/>
</dbReference>
<dbReference type="GO" id="GO:0005044">
    <property type="term" value="F:scavenger receptor activity"/>
    <property type="evidence" value="ECO:0007669"/>
    <property type="project" value="InterPro"/>
</dbReference>
<evidence type="ECO:0000313" key="2">
    <source>
        <dbReference type="EMBL" id="GFN80257.1"/>
    </source>
</evidence>
<gene>
    <name evidence="2" type="ORF">PoB_000676300</name>
</gene>
<reference evidence="2 3" key="1">
    <citation type="journal article" date="2021" name="Elife">
        <title>Chloroplast acquisition without the gene transfer in kleptoplastic sea slugs, Plakobranchus ocellatus.</title>
        <authorList>
            <person name="Maeda T."/>
            <person name="Takahashi S."/>
            <person name="Yoshida T."/>
            <person name="Shimamura S."/>
            <person name="Takaki Y."/>
            <person name="Nagai Y."/>
            <person name="Toyoda A."/>
            <person name="Suzuki Y."/>
            <person name="Arimoto A."/>
            <person name="Ishii H."/>
            <person name="Satoh N."/>
            <person name="Nishiyama T."/>
            <person name="Hasebe M."/>
            <person name="Maruyama T."/>
            <person name="Minagawa J."/>
            <person name="Obokata J."/>
            <person name="Shigenobu S."/>
        </authorList>
    </citation>
    <scope>NUCLEOTIDE SEQUENCE [LARGE SCALE GENOMIC DNA]</scope>
</reference>
<protein>
    <submittedName>
        <fullName evidence="2">Multiple epidermal growth factor-like domains 10</fullName>
    </submittedName>
</protein>
<dbReference type="Proteomes" id="UP000735302">
    <property type="component" value="Unassembled WGS sequence"/>
</dbReference>
<dbReference type="AlphaFoldDB" id="A0AAV3YDM6"/>
<dbReference type="InterPro" id="IPR042635">
    <property type="entry name" value="MEGF10/SREC1/2-like"/>
</dbReference>
<organism evidence="2 3">
    <name type="scientific">Plakobranchus ocellatus</name>
    <dbReference type="NCBI Taxonomy" id="259542"/>
    <lineage>
        <taxon>Eukaryota</taxon>
        <taxon>Metazoa</taxon>
        <taxon>Spiralia</taxon>
        <taxon>Lophotrochozoa</taxon>
        <taxon>Mollusca</taxon>
        <taxon>Gastropoda</taxon>
        <taxon>Heterobranchia</taxon>
        <taxon>Euthyneura</taxon>
        <taxon>Panpulmonata</taxon>
        <taxon>Sacoglossa</taxon>
        <taxon>Placobranchoidea</taxon>
        <taxon>Plakobranchidae</taxon>
        <taxon>Plakobranchus</taxon>
    </lineage>
</organism>
<proteinExistence type="predicted"/>
<sequence length="128" mass="13885">MLYSITITVCSIGTYGPACERKCSSHCSGPNNNCNPFDGSCELGCDVGYQPPLCDKVCSFGTYGPSCERKCNRHCSGPNNNCHPFDGRCEEGCDAGYQPPLCDAGMCSVKIQWCVSLIYAQYPLQTIK</sequence>
<keyword evidence="1" id="KW-0245">EGF-like domain</keyword>
<name>A0AAV3YDM6_9GAST</name>
<comment type="caution">
    <text evidence="2">The sequence shown here is derived from an EMBL/GenBank/DDBJ whole genome shotgun (WGS) entry which is preliminary data.</text>
</comment>